<dbReference type="InterPro" id="IPR009057">
    <property type="entry name" value="Homeodomain-like_sf"/>
</dbReference>
<reference evidence="4 5" key="1">
    <citation type="submission" date="2016-10" db="EMBL/GenBank/DDBJ databases">
        <authorList>
            <person name="de Groot N.N."/>
        </authorList>
    </citation>
    <scope>NUCLEOTIDE SEQUENCE [LARGE SCALE GENOMIC DNA]</scope>
    <source>
        <strain evidence="4 5">DSM 44778</strain>
    </source>
</reference>
<evidence type="ECO:0000313" key="5">
    <source>
        <dbReference type="Proteomes" id="UP000199545"/>
    </source>
</evidence>
<dbReference type="InterPro" id="IPR041490">
    <property type="entry name" value="KstR2_TetR_C"/>
</dbReference>
<dbReference type="Pfam" id="PF00440">
    <property type="entry name" value="TetR_N"/>
    <property type="match status" value="1"/>
</dbReference>
<feature type="domain" description="HTH tetR-type" evidence="3">
    <location>
        <begin position="1"/>
        <end position="59"/>
    </location>
</feature>
<evidence type="ECO:0000259" key="3">
    <source>
        <dbReference type="PROSITE" id="PS50977"/>
    </source>
</evidence>
<dbReference type="SUPFAM" id="SSF48498">
    <property type="entry name" value="Tetracyclin repressor-like, C-terminal domain"/>
    <property type="match status" value="1"/>
</dbReference>
<protein>
    <submittedName>
        <fullName evidence="4">DNA-binding transcriptional regulator, AcrR family</fullName>
    </submittedName>
</protein>
<dbReference type="PANTHER" id="PTHR43479:SF11">
    <property type="entry name" value="ACREF_ENVCD OPERON REPRESSOR-RELATED"/>
    <property type="match status" value="1"/>
</dbReference>
<dbReference type="GO" id="GO:0003677">
    <property type="term" value="F:DNA binding"/>
    <property type="evidence" value="ECO:0007669"/>
    <property type="project" value="UniProtKB-UniRule"/>
</dbReference>
<dbReference type="Gene3D" id="1.10.10.60">
    <property type="entry name" value="Homeodomain-like"/>
    <property type="match status" value="1"/>
</dbReference>
<dbReference type="RefSeq" id="WP_093229524.1">
    <property type="nucleotide sequence ID" value="NZ_FORR01000006.1"/>
</dbReference>
<dbReference type="AlphaFoldDB" id="A0A1I3PX96"/>
<dbReference type="OrthoDB" id="9814200at2"/>
<name>A0A1I3PX96_9BACL</name>
<dbReference type="PANTHER" id="PTHR43479">
    <property type="entry name" value="ACREF/ENVCD OPERON REPRESSOR-RELATED"/>
    <property type="match status" value="1"/>
</dbReference>
<keyword evidence="1 2" id="KW-0238">DNA-binding</keyword>
<dbReference type="InterPro" id="IPR050624">
    <property type="entry name" value="HTH-type_Tx_Regulator"/>
</dbReference>
<evidence type="ECO:0000256" key="1">
    <source>
        <dbReference type="ARBA" id="ARBA00023125"/>
    </source>
</evidence>
<gene>
    <name evidence="4" type="ORF">SAMN05421852_106153</name>
</gene>
<dbReference type="InterPro" id="IPR036271">
    <property type="entry name" value="Tet_transcr_reg_TetR-rel_C_sf"/>
</dbReference>
<evidence type="ECO:0000256" key="2">
    <source>
        <dbReference type="PROSITE-ProRule" id="PRU00335"/>
    </source>
</evidence>
<accession>A0A1I3PX96</accession>
<dbReference type="EMBL" id="FORR01000006">
    <property type="protein sequence ID" value="SFJ26060.1"/>
    <property type="molecule type" value="Genomic_DNA"/>
</dbReference>
<keyword evidence="5" id="KW-1185">Reference proteome</keyword>
<dbReference type="InterPro" id="IPR001647">
    <property type="entry name" value="HTH_TetR"/>
</dbReference>
<dbReference type="InterPro" id="IPR023772">
    <property type="entry name" value="DNA-bd_HTH_TetR-type_CS"/>
</dbReference>
<dbReference type="PRINTS" id="PR00455">
    <property type="entry name" value="HTHTETR"/>
</dbReference>
<dbReference type="Pfam" id="PF17932">
    <property type="entry name" value="TetR_C_24"/>
    <property type="match status" value="1"/>
</dbReference>
<feature type="DNA-binding region" description="H-T-H motif" evidence="2">
    <location>
        <begin position="22"/>
        <end position="41"/>
    </location>
</feature>
<dbReference type="STRING" id="46223.SAMN05421852_106153"/>
<dbReference type="Gene3D" id="1.10.357.10">
    <property type="entry name" value="Tetracycline Repressor, domain 2"/>
    <property type="match status" value="1"/>
</dbReference>
<organism evidence="4 5">
    <name type="scientific">Thermoflavimicrobium dichotomicum</name>
    <dbReference type="NCBI Taxonomy" id="46223"/>
    <lineage>
        <taxon>Bacteria</taxon>
        <taxon>Bacillati</taxon>
        <taxon>Bacillota</taxon>
        <taxon>Bacilli</taxon>
        <taxon>Bacillales</taxon>
        <taxon>Thermoactinomycetaceae</taxon>
        <taxon>Thermoflavimicrobium</taxon>
    </lineage>
</organism>
<dbReference type="SUPFAM" id="SSF46689">
    <property type="entry name" value="Homeodomain-like"/>
    <property type="match status" value="1"/>
</dbReference>
<dbReference type="PROSITE" id="PS01081">
    <property type="entry name" value="HTH_TETR_1"/>
    <property type="match status" value="1"/>
</dbReference>
<proteinExistence type="predicted"/>
<evidence type="ECO:0000313" key="4">
    <source>
        <dbReference type="EMBL" id="SFJ26060.1"/>
    </source>
</evidence>
<sequence length="190" mass="22338">MKQKIVEESIKLFEIKGFSETSIQDIVDALGVTKGTFYYYFDSKEQLLMDIQLMYIDELLIKQQQILADPSKDCKTKVFENVQLLIKQIKTHGRKAKIFFRELINLNQDHYVIIKNKRSQFRLNLQKIIEMGIERGEFRADLRADLVTFAILGMCNWSYNWFNPDGPVSEDELIQTYLEILLNGINDKML</sequence>
<dbReference type="PROSITE" id="PS50977">
    <property type="entry name" value="HTH_TETR_2"/>
    <property type="match status" value="1"/>
</dbReference>
<dbReference type="Proteomes" id="UP000199545">
    <property type="component" value="Unassembled WGS sequence"/>
</dbReference>